<keyword evidence="4" id="KW-0808">Transferase</keyword>
<keyword evidence="6" id="KW-0418">Kinase</keyword>
<dbReference type="OrthoDB" id="9808134at2"/>
<dbReference type="GO" id="GO:0016301">
    <property type="term" value="F:kinase activity"/>
    <property type="evidence" value="ECO:0007669"/>
    <property type="project" value="UniProtKB-KW"/>
</dbReference>
<dbReference type="GO" id="GO:0009401">
    <property type="term" value="P:phosphoenolpyruvate-dependent sugar phosphotransferase system"/>
    <property type="evidence" value="ECO:0007669"/>
    <property type="project" value="UniProtKB-KW"/>
</dbReference>
<dbReference type="RefSeq" id="WP_115771511.1">
    <property type="nucleotide sequence ID" value="NZ_PIOC01000003.1"/>
</dbReference>
<dbReference type="InterPro" id="IPR013012">
    <property type="entry name" value="PTS_EIIB_3"/>
</dbReference>
<dbReference type="EMBL" id="PIOC01000003">
    <property type="protein sequence ID" value="RDW21340.1"/>
    <property type="molecule type" value="Genomic_DNA"/>
</dbReference>
<keyword evidence="2" id="KW-0597">Phosphoprotein</keyword>
<dbReference type="PROSITE" id="PS51100">
    <property type="entry name" value="PTS_EIIB_TYPE_3"/>
    <property type="match status" value="1"/>
</dbReference>
<dbReference type="AlphaFoldDB" id="A0A3D8PYU1"/>
<dbReference type="Gene3D" id="3.40.50.2300">
    <property type="match status" value="1"/>
</dbReference>
<keyword evidence="10" id="KW-1185">Reference proteome</keyword>
<protein>
    <submittedName>
        <fullName evidence="9">PTS sugar transporter subunit IIB</fullName>
    </submittedName>
</protein>
<evidence type="ECO:0000256" key="4">
    <source>
        <dbReference type="ARBA" id="ARBA00022679"/>
    </source>
</evidence>
<evidence type="ECO:0000256" key="7">
    <source>
        <dbReference type="PROSITE-ProRule" id="PRU00423"/>
    </source>
</evidence>
<dbReference type="PANTHER" id="PTHR34581:SF2">
    <property type="entry name" value="PTS SYSTEM N,N'-DIACETYLCHITOBIOSE-SPECIFIC EIIB COMPONENT"/>
    <property type="match status" value="1"/>
</dbReference>
<accession>A0A3D8PYU1</accession>
<evidence type="ECO:0000256" key="3">
    <source>
        <dbReference type="ARBA" id="ARBA00022597"/>
    </source>
</evidence>
<keyword evidence="5" id="KW-0598">Phosphotransferase system</keyword>
<evidence type="ECO:0000256" key="2">
    <source>
        <dbReference type="ARBA" id="ARBA00022553"/>
    </source>
</evidence>
<evidence type="ECO:0000256" key="5">
    <source>
        <dbReference type="ARBA" id="ARBA00022683"/>
    </source>
</evidence>
<dbReference type="GO" id="GO:0008982">
    <property type="term" value="F:protein-N(PI)-phosphohistidine-sugar phosphotransferase activity"/>
    <property type="evidence" value="ECO:0007669"/>
    <property type="project" value="InterPro"/>
</dbReference>
<dbReference type="CDD" id="cd05564">
    <property type="entry name" value="PTS_IIB_chitobiose_lichenan"/>
    <property type="match status" value="1"/>
</dbReference>
<evidence type="ECO:0000256" key="6">
    <source>
        <dbReference type="ARBA" id="ARBA00022777"/>
    </source>
</evidence>
<dbReference type="SUPFAM" id="SSF52794">
    <property type="entry name" value="PTS system IIB component-like"/>
    <property type="match status" value="1"/>
</dbReference>
<evidence type="ECO:0000313" key="10">
    <source>
        <dbReference type="Proteomes" id="UP000257143"/>
    </source>
</evidence>
<dbReference type="InterPro" id="IPR051819">
    <property type="entry name" value="PTS_sugar-specific_EIIB"/>
</dbReference>
<organism evidence="9 10">
    <name type="scientific">Oceanobacillus arenosus</name>
    <dbReference type="NCBI Taxonomy" id="1229153"/>
    <lineage>
        <taxon>Bacteria</taxon>
        <taxon>Bacillati</taxon>
        <taxon>Bacillota</taxon>
        <taxon>Bacilli</taxon>
        <taxon>Bacillales</taxon>
        <taxon>Bacillaceae</taxon>
        <taxon>Oceanobacillus</taxon>
    </lineage>
</organism>
<evidence type="ECO:0000256" key="1">
    <source>
        <dbReference type="ARBA" id="ARBA00022448"/>
    </source>
</evidence>
<evidence type="ECO:0000259" key="8">
    <source>
        <dbReference type="PROSITE" id="PS51100"/>
    </source>
</evidence>
<dbReference type="Pfam" id="PF02302">
    <property type="entry name" value="PTS_IIB"/>
    <property type="match status" value="1"/>
</dbReference>
<keyword evidence="1" id="KW-0813">Transport</keyword>
<dbReference type="InterPro" id="IPR036095">
    <property type="entry name" value="PTS_EIIB-like_sf"/>
</dbReference>
<feature type="modified residue" description="Phosphocysteine; by EIIA" evidence="7">
    <location>
        <position position="11"/>
    </location>
</feature>
<feature type="domain" description="PTS EIIB type-3" evidence="8">
    <location>
        <begin position="4"/>
        <end position="109"/>
    </location>
</feature>
<reference evidence="10" key="1">
    <citation type="submission" date="2017-11" db="EMBL/GenBank/DDBJ databases">
        <authorList>
            <person name="Zhu W."/>
        </authorList>
    </citation>
    <scope>NUCLEOTIDE SEQUENCE [LARGE SCALE GENOMIC DNA]</scope>
    <source>
        <strain evidence="10">CAU 1183</strain>
    </source>
</reference>
<gene>
    <name evidence="9" type="ORF">CWR48_02715</name>
</gene>
<comment type="caution">
    <text evidence="9">The sequence shown here is derived from an EMBL/GenBank/DDBJ whole genome shotgun (WGS) entry which is preliminary data.</text>
</comment>
<dbReference type="Proteomes" id="UP000257143">
    <property type="component" value="Unassembled WGS sequence"/>
</dbReference>
<sequence>MVEKTKILLVCSAGMSTSLLMTNMEEAAKEKGTEVEIQAMSSTAANKYLAKENVDILLLGPQVRFMKAKYEKKLANTDTVLDVIDMQDYGKVDGAKVLESALQLKQESL</sequence>
<dbReference type="PANTHER" id="PTHR34581">
    <property type="entry name" value="PTS SYSTEM N,N'-DIACETYLCHITOBIOSE-SPECIFIC EIIB COMPONENT"/>
    <property type="match status" value="1"/>
</dbReference>
<keyword evidence="3 9" id="KW-0762">Sugar transport</keyword>
<evidence type="ECO:0000313" key="9">
    <source>
        <dbReference type="EMBL" id="RDW21340.1"/>
    </source>
</evidence>
<dbReference type="InterPro" id="IPR003501">
    <property type="entry name" value="PTS_EIIB_2/3"/>
</dbReference>
<proteinExistence type="predicted"/>
<name>A0A3D8PYU1_9BACI</name>